<comment type="subcellular location">
    <subcellularLocation>
        <location evidence="1">Cell membrane</location>
        <topology evidence="1">Multi-pass membrane protein</topology>
    </subcellularLocation>
</comment>
<dbReference type="InterPro" id="IPR049142">
    <property type="entry name" value="MS_channel_1st"/>
</dbReference>
<dbReference type="InterPro" id="IPR006685">
    <property type="entry name" value="MscS_channel_2nd"/>
</dbReference>
<evidence type="ECO:0000259" key="8">
    <source>
        <dbReference type="Pfam" id="PF00924"/>
    </source>
</evidence>
<evidence type="ECO:0000259" key="9">
    <source>
        <dbReference type="Pfam" id="PF21088"/>
    </source>
</evidence>
<keyword evidence="3" id="KW-1003">Cell membrane</keyword>
<dbReference type="PANTHER" id="PTHR30221">
    <property type="entry name" value="SMALL-CONDUCTANCE MECHANOSENSITIVE CHANNEL"/>
    <property type="match status" value="1"/>
</dbReference>
<evidence type="ECO:0000313" key="11">
    <source>
        <dbReference type="Proteomes" id="UP000029014"/>
    </source>
</evidence>
<gene>
    <name evidence="10" type="ORF">BMIN_1036</name>
</gene>
<dbReference type="Pfam" id="PF21088">
    <property type="entry name" value="MS_channel_1st"/>
    <property type="match status" value="1"/>
</dbReference>
<keyword evidence="4 7" id="KW-0812">Transmembrane</keyword>
<dbReference type="InterPro" id="IPR011014">
    <property type="entry name" value="MscS_channel_TM-2"/>
</dbReference>
<dbReference type="Gene3D" id="1.10.287.1260">
    <property type="match status" value="1"/>
</dbReference>
<dbReference type="InterPro" id="IPR045275">
    <property type="entry name" value="MscS_archaea/bacteria_type"/>
</dbReference>
<evidence type="ECO:0000256" key="1">
    <source>
        <dbReference type="ARBA" id="ARBA00004651"/>
    </source>
</evidence>
<feature type="domain" description="Mechanosensitive ion channel transmembrane helices 2/3" evidence="9">
    <location>
        <begin position="58"/>
        <end position="100"/>
    </location>
</feature>
<proteinExistence type="inferred from homology"/>
<evidence type="ECO:0000256" key="3">
    <source>
        <dbReference type="ARBA" id="ARBA00022475"/>
    </source>
</evidence>
<comment type="caution">
    <text evidence="10">The sequence shown here is derived from an EMBL/GenBank/DDBJ whole genome shotgun (WGS) entry which is preliminary data.</text>
</comment>
<evidence type="ECO:0000256" key="5">
    <source>
        <dbReference type="ARBA" id="ARBA00022989"/>
    </source>
</evidence>
<dbReference type="eggNOG" id="COG0668">
    <property type="taxonomic scope" value="Bacteria"/>
</dbReference>
<feature type="transmembrane region" description="Helical" evidence="7">
    <location>
        <begin position="20"/>
        <end position="41"/>
    </location>
</feature>
<feature type="transmembrane region" description="Helical" evidence="7">
    <location>
        <begin position="53"/>
        <end position="73"/>
    </location>
</feature>
<dbReference type="STRING" id="1693.BMIN_1036"/>
<dbReference type="Gene3D" id="2.30.30.60">
    <property type="match status" value="1"/>
</dbReference>
<evidence type="ECO:0000256" key="7">
    <source>
        <dbReference type="SAM" id="Phobius"/>
    </source>
</evidence>
<dbReference type="PANTHER" id="PTHR30221:SF1">
    <property type="entry name" value="SMALL-CONDUCTANCE MECHANOSENSITIVE CHANNEL"/>
    <property type="match status" value="1"/>
</dbReference>
<protein>
    <submittedName>
        <fullName evidence="10">Small-conductance mechanosensitive channel</fullName>
    </submittedName>
</protein>
<dbReference type="InterPro" id="IPR023408">
    <property type="entry name" value="MscS_beta-dom_sf"/>
</dbReference>
<name>A0A087BRF1_9BIFI</name>
<keyword evidence="5 7" id="KW-1133">Transmembrane helix</keyword>
<dbReference type="RefSeq" id="WP_022861256.1">
    <property type="nucleotide sequence ID" value="NZ_JGZD01000006.1"/>
</dbReference>
<reference evidence="10 11" key="1">
    <citation type="submission" date="2014-03" db="EMBL/GenBank/DDBJ databases">
        <title>Genomics of Bifidobacteria.</title>
        <authorList>
            <person name="Ventura M."/>
            <person name="Milani C."/>
            <person name="Lugli G.A."/>
        </authorList>
    </citation>
    <scope>NUCLEOTIDE SEQUENCE [LARGE SCALE GENOMIC DNA]</scope>
    <source>
        <strain evidence="10 11">LMG 11592</strain>
    </source>
</reference>
<dbReference type="InterPro" id="IPR010920">
    <property type="entry name" value="LSM_dom_sf"/>
</dbReference>
<dbReference type="Pfam" id="PF00924">
    <property type="entry name" value="MS_channel_2nd"/>
    <property type="match status" value="1"/>
</dbReference>
<feature type="domain" description="Mechanosensitive ion channel MscS" evidence="8">
    <location>
        <begin position="101"/>
        <end position="162"/>
    </location>
</feature>
<comment type="similarity">
    <text evidence="2">Belongs to the MscS (TC 1.A.23) family.</text>
</comment>
<dbReference type="AlphaFoldDB" id="A0A087BRF1"/>
<accession>A0A087BRF1</accession>
<keyword evidence="11" id="KW-1185">Reference proteome</keyword>
<dbReference type="EMBL" id="JGZD01000006">
    <property type="protein sequence ID" value="KFI73601.1"/>
    <property type="molecule type" value="Genomic_DNA"/>
</dbReference>
<keyword evidence="6 7" id="KW-0472">Membrane</keyword>
<dbReference type="SUPFAM" id="SSF50182">
    <property type="entry name" value="Sm-like ribonucleoproteins"/>
    <property type="match status" value="1"/>
</dbReference>
<feature type="transmembrane region" description="Helical" evidence="7">
    <location>
        <begin position="79"/>
        <end position="99"/>
    </location>
</feature>
<dbReference type="SUPFAM" id="SSF82861">
    <property type="entry name" value="Mechanosensitive channel protein MscS (YggB), transmembrane region"/>
    <property type="match status" value="1"/>
</dbReference>
<sequence length="262" mass="27540">MNDELIITIGNWFTTNANRIALLLVVVVAAAIATKVLVSILRHALDRSHIPSVSIFVNLARVLIWTVAAAIVLQPVFGINPTTLVTALGIGGLALSLGLKDTIANIVGGFGLMMGHVIHPGDLIAIAGTTGTVTDITWRQTVMLERNGNKLVIPNSVLNTSALERIVPANESCVDVPFTIKAGTPVDDAERWIITRVRSATADMATPSGSVLVRFSGFSPYGIEGSVLVFAAPGVLASTIRDATVRALASADFIEQRAAIGQ</sequence>
<evidence type="ECO:0000256" key="2">
    <source>
        <dbReference type="ARBA" id="ARBA00008017"/>
    </source>
</evidence>
<dbReference type="GO" id="GO:0005886">
    <property type="term" value="C:plasma membrane"/>
    <property type="evidence" value="ECO:0007669"/>
    <property type="project" value="UniProtKB-SubCell"/>
</dbReference>
<evidence type="ECO:0000313" key="10">
    <source>
        <dbReference type="EMBL" id="KFI73601.1"/>
    </source>
</evidence>
<organism evidence="10 11">
    <name type="scientific">Bifidobacterium minimum</name>
    <dbReference type="NCBI Taxonomy" id="1693"/>
    <lineage>
        <taxon>Bacteria</taxon>
        <taxon>Bacillati</taxon>
        <taxon>Actinomycetota</taxon>
        <taxon>Actinomycetes</taxon>
        <taxon>Bifidobacteriales</taxon>
        <taxon>Bifidobacteriaceae</taxon>
        <taxon>Bifidobacterium</taxon>
    </lineage>
</organism>
<dbReference type="Proteomes" id="UP000029014">
    <property type="component" value="Unassembled WGS sequence"/>
</dbReference>
<dbReference type="GO" id="GO:0008381">
    <property type="term" value="F:mechanosensitive monoatomic ion channel activity"/>
    <property type="evidence" value="ECO:0007669"/>
    <property type="project" value="InterPro"/>
</dbReference>
<evidence type="ECO:0000256" key="6">
    <source>
        <dbReference type="ARBA" id="ARBA00023136"/>
    </source>
</evidence>
<evidence type="ECO:0000256" key="4">
    <source>
        <dbReference type="ARBA" id="ARBA00022692"/>
    </source>
</evidence>